<name>A0ABU0A3L7_9BACI</name>
<evidence type="ECO:0008006" key="3">
    <source>
        <dbReference type="Google" id="ProtNLM"/>
    </source>
</evidence>
<dbReference type="Proteomes" id="UP001230005">
    <property type="component" value="Unassembled WGS sequence"/>
</dbReference>
<organism evidence="1 2">
    <name type="scientific">Evansella vedderi</name>
    <dbReference type="NCBI Taxonomy" id="38282"/>
    <lineage>
        <taxon>Bacteria</taxon>
        <taxon>Bacillati</taxon>
        <taxon>Bacillota</taxon>
        <taxon>Bacilli</taxon>
        <taxon>Bacillales</taxon>
        <taxon>Bacillaceae</taxon>
        <taxon>Evansella</taxon>
    </lineage>
</organism>
<gene>
    <name evidence="1" type="ORF">J2S74_005303</name>
</gene>
<keyword evidence="2" id="KW-1185">Reference proteome</keyword>
<reference evidence="1 2" key="1">
    <citation type="submission" date="2023-07" db="EMBL/GenBank/DDBJ databases">
        <title>Genomic Encyclopedia of Type Strains, Phase IV (KMG-IV): sequencing the most valuable type-strain genomes for metagenomic binning, comparative biology and taxonomic classification.</title>
        <authorList>
            <person name="Goeker M."/>
        </authorList>
    </citation>
    <scope>NUCLEOTIDE SEQUENCE [LARGE SCALE GENOMIC DNA]</scope>
    <source>
        <strain evidence="1 2">DSM 9768</strain>
    </source>
</reference>
<comment type="caution">
    <text evidence="1">The sequence shown here is derived from an EMBL/GenBank/DDBJ whole genome shotgun (WGS) entry which is preliminary data.</text>
</comment>
<accession>A0ABU0A3L7</accession>
<sequence>MEFLSAAILKKEFKVEASFYQIKVGNKKYQCRNNAVIMRHDFSRDDQPDAVIVMANPGSCSPSENSYVAPVVQGTITNIEYVSVADDQTQQQLMRLMKLMDWNVISIINLSDLCTGKMDKFGEVLNELEGYNFKSHSIFSEDRNEEREKLFNDTNSKLILAWGGNSIIRELACYALTKLPEERLVYGLPGTSKWEFRHPFPRIKSRCEAWLKDMVEQLKDSDSKSQIAATKDCNK</sequence>
<protein>
    <recommendedName>
        <fullName evidence="3">DUF1643 domain-containing protein</fullName>
    </recommendedName>
</protein>
<dbReference type="EMBL" id="JAUSUG010000035">
    <property type="protein sequence ID" value="MDQ0257840.1"/>
    <property type="molecule type" value="Genomic_DNA"/>
</dbReference>
<dbReference type="RefSeq" id="WP_307332207.1">
    <property type="nucleotide sequence ID" value="NZ_JAUSUG010000035.1"/>
</dbReference>
<evidence type="ECO:0000313" key="2">
    <source>
        <dbReference type="Proteomes" id="UP001230005"/>
    </source>
</evidence>
<evidence type="ECO:0000313" key="1">
    <source>
        <dbReference type="EMBL" id="MDQ0257840.1"/>
    </source>
</evidence>
<proteinExistence type="predicted"/>